<gene>
    <name evidence="2" type="ORF">OV079_45660</name>
</gene>
<name>A0A9X3J427_9BACT</name>
<evidence type="ECO:0000313" key="3">
    <source>
        <dbReference type="Proteomes" id="UP001150924"/>
    </source>
</evidence>
<protein>
    <submittedName>
        <fullName evidence="2">DUF1552 domain-containing protein</fullName>
    </submittedName>
</protein>
<dbReference type="RefSeq" id="WP_267776211.1">
    <property type="nucleotide sequence ID" value="NZ_JAPNKE010000002.1"/>
</dbReference>
<dbReference type="AlphaFoldDB" id="A0A9X3J427"/>
<evidence type="ECO:0000313" key="2">
    <source>
        <dbReference type="EMBL" id="MCY1012703.1"/>
    </source>
</evidence>
<dbReference type="Proteomes" id="UP001150924">
    <property type="component" value="Unassembled WGS sequence"/>
</dbReference>
<proteinExistence type="predicted"/>
<reference evidence="2" key="1">
    <citation type="submission" date="2022-11" db="EMBL/GenBank/DDBJ databases">
        <title>Minimal conservation of predation-associated metabolite biosynthetic gene clusters underscores biosynthetic potential of Myxococcota including descriptions for ten novel species: Archangium lansinium sp. nov., Myxococcus landrumus sp. nov., Nannocystis bai.</title>
        <authorList>
            <person name="Ahearne A."/>
            <person name="Stevens C."/>
            <person name="Phillips K."/>
        </authorList>
    </citation>
    <scope>NUCLEOTIDE SEQUENCE</scope>
    <source>
        <strain evidence="2">Na p29</strain>
    </source>
</reference>
<keyword evidence="3" id="KW-1185">Reference proteome</keyword>
<feature type="compositionally biased region" description="Basic residues" evidence="1">
    <location>
        <begin position="438"/>
        <end position="448"/>
    </location>
</feature>
<organism evidence="2 3">
    <name type="scientific">Nannocystis pusilla</name>
    <dbReference type="NCBI Taxonomy" id="889268"/>
    <lineage>
        <taxon>Bacteria</taxon>
        <taxon>Pseudomonadati</taxon>
        <taxon>Myxococcota</taxon>
        <taxon>Polyangia</taxon>
        <taxon>Nannocystales</taxon>
        <taxon>Nannocystaceae</taxon>
        <taxon>Nannocystis</taxon>
    </lineage>
</organism>
<dbReference type="EMBL" id="JAPNKE010000002">
    <property type="protein sequence ID" value="MCY1012703.1"/>
    <property type="molecule type" value="Genomic_DNA"/>
</dbReference>
<feature type="compositionally biased region" description="Basic and acidic residues" evidence="1">
    <location>
        <begin position="426"/>
        <end position="437"/>
    </location>
</feature>
<dbReference type="Pfam" id="PF07586">
    <property type="entry name" value="HXXSHH"/>
    <property type="match status" value="1"/>
</dbReference>
<accession>A0A9X3J427</accession>
<dbReference type="PROSITE" id="PS51257">
    <property type="entry name" value="PROKAR_LIPOPROTEIN"/>
    <property type="match status" value="1"/>
</dbReference>
<feature type="region of interest" description="Disordered" evidence="1">
    <location>
        <begin position="406"/>
        <end position="456"/>
    </location>
</feature>
<evidence type="ECO:0000256" key="1">
    <source>
        <dbReference type="SAM" id="MobiDB-lite"/>
    </source>
</evidence>
<dbReference type="InterPro" id="IPR011447">
    <property type="entry name" value="DUF1552"/>
</dbReference>
<sequence>MTATNHRKSGRWGRRKLLQALGLGAACAPFVPLLDARGETDPAPRRLILVYTPHGTLHKFWNPTGTETDFVLPELLAPLAPYQHDNLIVLKGMRLNGQGGAGPHTRGMPLLFTGSEQLPGDKYKHGGAPPDDPLGWGGNVNASIDQVIADGLAGTTPLHSLHLGYQVGGVHVANRMSFTAPDTPSELYENPQHAYDQLFGLATLDKEAYERLKAKRMSSMGVVRAELEGLKFKVGGDERPKIESHLAALGDIEAALVGGYQCEVPPLGEPIDHVANESSAEVLSRHIQLITAALRCDLTRVVTLQVARGEWDANTYPWIPAPMTDFHHAHTHNAPENSEAEAYLRGIRRYYAEKIRELADALAAVPEGDGTMLDNTMIVWGTEVGHGQTHQFTEMPFVVVGGKTFELGPLRHPPGRRPPPPAGRHPPRDGPDLDRQLRRERHRRRLRPAPRPAAVT</sequence>
<comment type="caution">
    <text evidence="2">The sequence shown here is derived from an EMBL/GenBank/DDBJ whole genome shotgun (WGS) entry which is preliminary data.</text>
</comment>